<dbReference type="InterPro" id="IPR047057">
    <property type="entry name" value="MerR_fam"/>
</dbReference>
<comment type="caution">
    <text evidence="3">The sequence shown here is derived from an EMBL/GenBank/DDBJ whole genome shotgun (WGS) entry which is preliminary data.</text>
</comment>
<gene>
    <name evidence="3" type="ORF">GCM10007173_01830</name>
</gene>
<dbReference type="InterPro" id="IPR009061">
    <property type="entry name" value="DNA-bd_dom_put_sf"/>
</dbReference>
<dbReference type="GeneID" id="303302601"/>
<reference evidence="4" key="1">
    <citation type="journal article" date="2019" name="Int. J. Syst. Evol. Microbiol.">
        <title>The Global Catalogue of Microorganisms (GCM) 10K type strain sequencing project: providing services to taxonomists for standard genome sequencing and annotation.</title>
        <authorList>
            <consortium name="The Broad Institute Genomics Platform"/>
            <consortium name="The Broad Institute Genome Sequencing Center for Infectious Disease"/>
            <person name="Wu L."/>
            <person name="Ma J."/>
        </authorList>
    </citation>
    <scope>NUCLEOTIDE SEQUENCE [LARGE SCALE GENOMIC DNA]</scope>
    <source>
        <strain evidence="4">CGMCC 1.3685</strain>
    </source>
</reference>
<evidence type="ECO:0000256" key="1">
    <source>
        <dbReference type="ARBA" id="ARBA00023125"/>
    </source>
</evidence>
<proteinExistence type="predicted"/>
<accession>A0ABQ2D9P5</accession>
<name>A0ABQ2D9P5_9MICC</name>
<evidence type="ECO:0000313" key="3">
    <source>
        <dbReference type="EMBL" id="GGJ46869.1"/>
    </source>
</evidence>
<dbReference type="Proteomes" id="UP000606115">
    <property type="component" value="Unassembled WGS sequence"/>
</dbReference>
<feature type="domain" description="HTH merR-type" evidence="2">
    <location>
        <begin position="13"/>
        <end position="82"/>
    </location>
</feature>
<dbReference type="PROSITE" id="PS50937">
    <property type="entry name" value="HTH_MERR_2"/>
    <property type="match status" value="1"/>
</dbReference>
<organism evidence="3 4">
    <name type="scientific">Glutamicibacter ardleyensis</name>
    <dbReference type="NCBI Taxonomy" id="225894"/>
    <lineage>
        <taxon>Bacteria</taxon>
        <taxon>Bacillati</taxon>
        <taxon>Actinomycetota</taxon>
        <taxon>Actinomycetes</taxon>
        <taxon>Micrococcales</taxon>
        <taxon>Micrococcaceae</taxon>
        <taxon>Glutamicibacter</taxon>
    </lineage>
</organism>
<evidence type="ECO:0000313" key="4">
    <source>
        <dbReference type="Proteomes" id="UP000606115"/>
    </source>
</evidence>
<dbReference type="SUPFAM" id="SSF46955">
    <property type="entry name" value="Putative DNA-binding domain"/>
    <property type="match status" value="1"/>
</dbReference>
<sequence length="130" mass="14643">MTEPEPTATNARTLHIGDMVEATGLSHRTIRHYDEVGLLPASTRSEGGFRLYTESDLQRMLVIRSMKPLGFTLEEMGELLDTVDILDAEPGNKTARVKLDEYTERAITKRNKLALNLERAESFIADLHTK</sequence>
<dbReference type="PRINTS" id="PR00040">
    <property type="entry name" value="HTHMERR"/>
</dbReference>
<dbReference type="PANTHER" id="PTHR30204:SF93">
    <property type="entry name" value="HTH MERR-TYPE DOMAIN-CONTAINING PROTEIN"/>
    <property type="match status" value="1"/>
</dbReference>
<keyword evidence="4" id="KW-1185">Reference proteome</keyword>
<dbReference type="SMART" id="SM00422">
    <property type="entry name" value="HTH_MERR"/>
    <property type="match status" value="1"/>
</dbReference>
<dbReference type="RefSeq" id="WP_188683022.1">
    <property type="nucleotide sequence ID" value="NZ_BMKX01000001.1"/>
</dbReference>
<evidence type="ECO:0000259" key="2">
    <source>
        <dbReference type="PROSITE" id="PS50937"/>
    </source>
</evidence>
<dbReference type="Gene3D" id="1.10.1660.10">
    <property type="match status" value="1"/>
</dbReference>
<dbReference type="PANTHER" id="PTHR30204">
    <property type="entry name" value="REDOX-CYCLING DRUG-SENSING TRANSCRIPTIONAL ACTIVATOR SOXR"/>
    <property type="match status" value="1"/>
</dbReference>
<keyword evidence="1" id="KW-0238">DNA-binding</keyword>
<dbReference type="CDD" id="cd00592">
    <property type="entry name" value="HTH_MerR-like"/>
    <property type="match status" value="1"/>
</dbReference>
<protein>
    <submittedName>
        <fullName evidence="3">MerR family transcriptional regulator</fullName>
    </submittedName>
</protein>
<dbReference type="EMBL" id="BMKX01000001">
    <property type="protein sequence ID" value="GGJ46869.1"/>
    <property type="molecule type" value="Genomic_DNA"/>
</dbReference>
<dbReference type="InterPro" id="IPR000551">
    <property type="entry name" value="MerR-type_HTH_dom"/>
</dbReference>
<dbReference type="Pfam" id="PF13411">
    <property type="entry name" value="MerR_1"/>
    <property type="match status" value="1"/>
</dbReference>